<sequence length="198" mass="22433">MTRYRKQKKNNIWLLRARLRLRRCPPLPSTSSPPLLSRQQHPRGSLAPRQSYSIHIWEDQNKSFPSVPGGGRNPRLKIKSVLGSLRKKKKKNGVRKGACDSLLLILFTLRRGMKGVNISSPPLLWVSSACKDEEQRVSRHSGQDYHHLARHHHHSLRVSEGTSGPNGTLQVLNATHNQCTPPPHRSYCEPMAGQNEAR</sequence>
<feature type="compositionally biased region" description="Low complexity" evidence="1">
    <location>
        <begin position="29"/>
        <end position="38"/>
    </location>
</feature>
<evidence type="ECO:0000256" key="1">
    <source>
        <dbReference type="SAM" id="MobiDB-lite"/>
    </source>
</evidence>
<accession>A0A5B7K5K2</accession>
<feature type="region of interest" description="Disordered" evidence="1">
    <location>
        <begin position="24"/>
        <end position="45"/>
    </location>
</feature>
<keyword evidence="3" id="KW-1185">Reference proteome</keyword>
<protein>
    <submittedName>
        <fullName evidence="2">Uncharacterized protein</fullName>
    </submittedName>
</protein>
<dbReference type="EMBL" id="VSRR010122995">
    <property type="protein sequence ID" value="MPD00459.1"/>
    <property type="molecule type" value="Genomic_DNA"/>
</dbReference>
<name>A0A5B7K5K2_PORTR</name>
<gene>
    <name evidence="2" type="ORF">E2C01_095932</name>
</gene>
<proteinExistence type="predicted"/>
<evidence type="ECO:0000313" key="2">
    <source>
        <dbReference type="EMBL" id="MPD00459.1"/>
    </source>
</evidence>
<reference evidence="2 3" key="1">
    <citation type="submission" date="2019-05" db="EMBL/GenBank/DDBJ databases">
        <title>Another draft genome of Portunus trituberculatus and its Hox gene families provides insights of decapod evolution.</title>
        <authorList>
            <person name="Jeong J.-H."/>
            <person name="Song I."/>
            <person name="Kim S."/>
            <person name="Choi T."/>
            <person name="Kim D."/>
            <person name="Ryu S."/>
            <person name="Kim W."/>
        </authorList>
    </citation>
    <scope>NUCLEOTIDE SEQUENCE [LARGE SCALE GENOMIC DNA]</scope>
    <source>
        <tissue evidence="2">Muscle</tissue>
    </source>
</reference>
<comment type="caution">
    <text evidence="2">The sequence shown here is derived from an EMBL/GenBank/DDBJ whole genome shotgun (WGS) entry which is preliminary data.</text>
</comment>
<evidence type="ECO:0000313" key="3">
    <source>
        <dbReference type="Proteomes" id="UP000324222"/>
    </source>
</evidence>
<organism evidence="2 3">
    <name type="scientific">Portunus trituberculatus</name>
    <name type="common">Swimming crab</name>
    <name type="synonym">Neptunus trituberculatus</name>
    <dbReference type="NCBI Taxonomy" id="210409"/>
    <lineage>
        <taxon>Eukaryota</taxon>
        <taxon>Metazoa</taxon>
        <taxon>Ecdysozoa</taxon>
        <taxon>Arthropoda</taxon>
        <taxon>Crustacea</taxon>
        <taxon>Multicrustacea</taxon>
        <taxon>Malacostraca</taxon>
        <taxon>Eumalacostraca</taxon>
        <taxon>Eucarida</taxon>
        <taxon>Decapoda</taxon>
        <taxon>Pleocyemata</taxon>
        <taxon>Brachyura</taxon>
        <taxon>Eubrachyura</taxon>
        <taxon>Portunoidea</taxon>
        <taxon>Portunidae</taxon>
        <taxon>Portuninae</taxon>
        <taxon>Portunus</taxon>
    </lineage>
</organism>
<dbReference type="Proteomes" id="UP000324222">
    <property type="component" value="Unassembled WGS sequence"/>
</dbReference>
<dbReference type="AlphaFoldDB" id="A0A5B7K5K2"/>